<sequence>MRELAYLSTAKLDEHQDEGSRWFSGRLIEVEVSALWARLRLAFGGAQAGADSPAMRLNQVIRELQGKYQAHNVVPASCDPLMARDWMEFTGLFRYGPRLRDLGLIDRGVYTFISLEDSSCSLSRGEEQCPGIELILCGSRQHVLTEHDCSPTRMGSGSDWLHDLAAELVAKEDRGDLSFPDRLSSTSGGDQEFAARSSYSMMADYCDGPAYFHGHARVLCNFPPDRFQHRLIVATPLYVEVARRPESPVVGVASRRFTRNWRNLLRPRR</sequence>
<reference evidence="2" key="1">
    <citation type="journal article" date="2019" name="Int. J. Syst. Evol. Microbiol.">
        <title>The Global Catalogue of Microorganisms (GCM) 10K type strain sequencing project: providing services to taxonomists for standard genome sequencing and annotation.</title>
        <authorList>
            <consortium name="The Broad Institute Genomics Platform"/>
            <consortium name="The Broad Institute Genome Sequencing Center for Infectious Disease"/>
            <person name="Wu L."/>
            <person name="Ma J."/>
        </authorList>
    </citation>
    <scope>NUCLEOTIDE SEQUENCE [LARGE SCALE GENOMIC DNA]</scope>
    <source>
        <strain evidence="2">XZYJ18</strain>
    </source>
</reference>
<evidence type="ECO:0000313" key="2">
    <source>
        <dbReference type="Proteomes" id="UP001595923"/>
    </source>
</evidence>
<protein>
    <submittedName>
        <fullName evidence="1">SAVMC3_10250 family protein</fullName>
    </submittedName>
</protein>
<organism evidence="1 2">
    <name type="scientific">Nocardiopsis mangrovi</name>
    <dbReference type="NCBI Taxonomy" id="1179818"/>
    <lineage>
        <taxon>Bacteria</taxon>
        <taxon>Bacillati</taxon>
        <taxon>Actinomycetota</taxon>
        <taxon>Actinomycetes</taxon>
        <taxon>Streptosporangiales</taxon>
        <taxon>Nocardiopsidaceae</taxon>
        <taxon>Nocardiopsis</taxon>
    </lineage>
</organism>
<keyword evidence="2" id="KW-1185">Reference proteome</keyword>
<name>A0ABV9DQQ3_9ACTN</name>
<dbReference type="RefSeq" id="WP_378571844.1">
    <property type="nucleotide sequence ID" value="NZ_JBHSFQ010000003.1"/>
</dbReference>
<accession>A0ABV9DQQ3</accession>
<dbReference type="Proteomes" id="UP001595923">
    <property type="component" value="Unassembled WGS sequence"/>
</dbReference>
<dbReference type="EMBL" id="JBHSFQ010000003">
    <property type="protein sequence ID" value="MFC4561235.1"/>
    <property type="molecule type" value="Genomic_DNA"/>
</dbReference>
<proteinExistence type="predicted"/>
<evidence type="ECO:0000313" key="1">
    <source>
        <dbReference type="EMBL" id="MFC4561235.1"/>
    </source>
</evidence>
<comment type="caution">
    <text evidence="1">The sequence shown here is derived from an EMBL/GenBank/DDBJ whole genome shotgun (WGS) entry which is preliminary data.</text>
</comment>
<gene>
    <name evidence="1" type="ORF">ACFO4E_05120</name>
</gene>
<dbReference type="NCBIfam" id="NF040893">
    <property type="entry name" value="SAVMC3_10250"/>
    <property type="match status" value="1"/>
</dbReference>
<dbReference type="InterPro" id="IPR054284">
    <property type="entry name" value="DUF7019"/>
</dbReference>